<feature type="signal peptide" evidence="2">
    <location>
        <begin position="1"/>
        <end position="17"/>
    </location>
</feature>
<evidence type="ECO:0000256" key="1">
    <source>
        <dbReference type="SAM" id="Phobius"/>
    </source>
</evidence>
<proteinExistence type="predicted"/>
<protein>
    <submittedName>
        <fullName evidence="3">Uncharacterized protein</fullName>
    </submittedName>
</protein>
<dbReference type="Proteomes" id="UP001303046">
    <property type="component" value="Unassembled WGS sequence"/>
</dbReference>
<feature type="transmembrane region" description="Helical" evidence="1">
    <location>
        <begin position="49"/>
        <end position="74"/>
    </location>
</feature>
<keyword evidence="2" id="KW-0732">Signal</keyword>
<name>A0ABR1C7C2_NECAM</name>
<comment type="caution">
    <text evidence="3">The sequence shown here is derived from an EMBL/GenBank/DDBJ whole genome shotgun (WGS) entry which is preliminary data.</text>
</comment>
<keyword evidence="4" id="KW-1185">Reference proteome</keyword>
<accession>A0ABR1C7C2</accession>
<keyword evidence="1" id="KW-0812">Transmembrane</keyword>
<feature type="chain" id="PRO_5045242819" evidence="2">
    <location>
        <begin position="18"/>
        <end position="80"/>
    </location>
</feature>
<reference evidence="3 4" key="1">
    <citation type="submission" date="2023-08" db="EMBL/GenBank/DDBJ databases">
        <title>A Necator americanus chromosomal reference genome.</title>
        <authorList>
            <person name="Ilik V."/>
            <person name="Petrzelkova K.J."/>
            <person name="Pardy F."/>
            <person name="Fuh T."/>
            <person name="Niatou-Singa F.S."/>
            <person name="Gouil Q."/>
            <person name="Baker L."/>
            <person name="Ritchie M.E."/>
            <person name="Jex A.R."/>
            <person name="Gazzola D."/>
            <person name="Li H."/>
            <person name="Toshio Fujiwara R."/>
            <person name="Zhan B."/>
            <person name="Aroian R.V."/>
            <person name="Pafco B."/>
            <person name="Schwarz E.M."/>
        </authorList>
    </citation>
    <scope>NUCLEOTIDE SEQUENCE [LARGE SCALE GENOMIC DNA]</scope>
    <source>
        <strain evidence="3 4">Aroian</strain>
        <tissue evidence="3">Whole animal</tissue>
    </source>
</reference>
<dbReference type="EMBL" id="JAVFWL010000002">
    <property type="protein sequence ID" value="KAK6734419.1"/>
    <property type="molecule type" value="Genomic_DNA"/>
</dbReference>
<keyword evidence="1" id="KW-0472">Membrane</keyword>
<sequence length="80" mass="8374">MNAILLVLTLLVADTLSFNKTWTSGAIGNEAVSDSKGVRKSVGVRNYKFAPFFCLAIAGMWLATGIGFGLYGTLSGKGAN</sequence>
<organism evidence="3 4">
    <name type="scientific">Necator americanus</name>
    <name type="common">Human hookworm</name>
    <dbReference type="NCBI Taxonomy" id="51031"/>
    <lineage>
        <taxon>Eukaryota</taxon>
        <taxon>Metazoa</taxon>
        <taxon>Ecdysozoa</taxon>
        <taxon>Nematoda</taxon>
        <taxon>Chromadorea</taxon>
        <taxon>Rhabditida</taxon>
        <taxon>Rhabditina</taxon>
        <taxon>Rhabditomorpha</taxon>
        <taxon>Strongyloidea</taxon>
        <taxon>Ancylostomatidae</taxon>
        <taxon>Bunostominae</taxon>
        <taxon>Necator</taxon>
    </lineage>
</organism>
<evidence type="ECO:0000313" key="3">
    <source>
        <dbReference type="EMBL" id="KAK6734419.1"/>
    </source>
</evidence>
<evidence type="ECO:0000256" key="2">
    <source>
        <dbReference type="SAM" id="SignalP"/>
    </source>
</evidence>
<keyword evidence="1" id="KW-1133">Transmembrane helix</keyword>
<gene>
    <name evidence="3" type="primary">Necator_chrII.g5712</name>
    <name evidence="3" type="ORF">RB195_017919</name>
</gene>
<evidence type="ECO:0000313" key="4">
    <source>
        <dbReference type="Proteomes" id="UP001303046"/>
    </source>
</evidence>